<dbReference type="Proteomes" id="UP001465976">
    <property type="component" value="Unassembled WGS sequence"/>
</dbReference>
<feature type="compositionally biased region" description="Low complexity" evidence="1">
    <location>
        <begin position="102"/>
        <end position="113"/>
    </location>
</feature>
<name>A0ABR3FVE2_9AGAR</name>
<evidence type="ECO:0000313" key="2">
    <source>
        <dbReference type="EMBL" id="KAL0579472.1"/>
    </source>
</evidence>
<comment type="caution">
    <text evidence="2">The sequence shown here is derived from an EMBL/GenBank/DDBJ whole genome shotgun (WGS) entry which is preliminary data.</text>
</comment>
<gene>
    <name evidence="2" type="ORF">V5O48_002514</name>
</gene>
<feature type="compositionally biased region" description="Low complexity" evidence="1">
    <location>
        <begin position="212"/>
        <end position="236"/>
    </location>
</feature>
<accession>A0ABR3FVE2</accession>
<sequence>MPEVTEILTLSDKSLATPSPLLNPSNHLYLSISRLVQLFKRLFMPGSRRLEEELEEKKGNIWKRALEQFRSGFSSPVRLQQFHRFYRGRRGANVNHPKKTRLSNSPKPSLLSPQAPSVLTPQLWHQPHIVDPKILSRQISRDSLTSAPDVLAPDLLFNSIEDTRVYAKSTTHLPSEFPSGSLRSLPPPQRRRLIPEIPSKLKKPRNSRSRSRSATPTSAKRSSGSSSHKSGRSGRAIQVVPHRPGSAFGMDNWRD</sequence>
<evidence type="ECO:0000256" key="1">
    <source>
        <dbReference type="SAM" id="MobiDB-lite"/>
    </source>
</evidence>
<keyword evidence="3" id="KW-1185">Reference proteome</keyword>
<proteinExistence type="predicted"/>
<dbReference type="EMBL" id="JBAHYK010000058">
    <property type="protein sequence ID" value="KAL0579472.1"/>
    <property type="molecule type" value="Genomic_DNA"/>
</dbReference>
<protein>
    <submittedName>
        <fullName evidence="2">Uncharacterized protein</fullName>
    </submittedName>
</protein>
<feature type="compositionally biased region" description="Basic residues" evidence="1">
    <location>
        <begin position="200"/>
        <end position="211"/>
    </location>
</feature>
<feature type="region of interest" description="Disordered" evidence="1">
    <location>
        <begin position="90"/>
        <end position="115"/>
    </location>
</feature>
<feature type="region of interest" description="Disordered" evidence="1">
    <location>
        <begin position="171"/>
        <end position="255"/>
    </location>
</feature>
<evidence type="ECO:0000313" key="3">
    <source>
        <dbReference type="Proteomes" id="UP001465976"/>
    </source>
</evidence>
<feature type="compositionally biased region" description="Basic residues" evidence="1">
    <location>
        <begin position="90"/>
        <end position="101"/>
    </location>
</feature>
<organism evidence="2 3">
    <name type="scientific">Marasmius crinis-equi</name>
    <dbReference type="NCBI Taxonomy" id="585013"/>
    <lineage>
        <taxon>Eukaryota</taxon>
        <taxon>Fungi</taxon>
        <taxon>Dikarya</taxon>
        <taxon>Basidiomycota</taxon>
        <taxon>Agaricomycotina</taxon>
        <taxon>Agaricomycetes</taxon>
        <taxon>Agaricomycetidae</taxon>
        <taxon>Agaricales</taxon>
        <taxon>Marasmiineae</taxon>
        <taxon>Marasmiaceae</taxon>
        <taxon>Marasmius</taxon>
    </lineage>
</organism>
<reference evidence="2 3" key="1">
    <citation type="submission" date="2024-02" db="EMBL/GenBank/DDBJ databases">
        <title>A draft genome for the cacao thread blight pathogen Marasmius crinis-equi.</title>
        <authorList>
            <person name="Cohen S.P."/>
            <person name="Baruah I.K."/>
            <person name="Amoako-Attah I."/>
            <person name="Bukari Y."/>
            <person name="Meinhardt L.W."/>
            <person name="Bailey B.A."/>
        </authorList>
    </citation>
    <scope>NUCLEOTIDE SEQUENCE [LARGE SCALE GENOMIC DNA]</scope>
    <source>
        <strain evidence="2 3">GH-76</strain>
    </source>
</reference>